<keyword evidence="7" id="KW-0813">Transport</keyword>
<keyword evidence="5" id="KW-0378">Hydrolase</keyword>
<dbReference type="OrthoDB" id="403954at2"/>
<feature type="transmembrane region" description="Helical" evidence="11">
    <location>
        <begin position="298"/>
        <end position="315"/>
    </location>
</feature>
<keyword evidence="4" id="KW-0547">Nucleotide-binding</keyword>
<dbReference type="eggNOG" id="COG2274">
    <property type="taxonomic scope" value="Bacteria"/>
</dbReference>
<evidence type="ECO:0000256" key="5">
    <source>
        <dbReference type="ARBA" id="ARBA00022807"/>
    </source>
</evidence>
<feature type="transmembrane region" description="Helical" evidence="11">
    <location>
        <begin position="159"/>
        <end position="180"/>
    </location>
</feature>
<accession>W5UTB1</accession>
<keyword evidence="7" id="KW-0653">Protein transport</keyword>
<dbReference type="PANTHER" id="PTHR24221:SF654">
    <property type="entry name" value="ATP-BINDING CASSETTE SUB-FAMILY B MEMBER 6"/>
    <property type="match status" value="1"/>
</dbReference>
<keyword evidence="15" id="KW-1185">Reference proteome</keyword>
<evidence type="ECO:0000256" key="9">
    <source>
        <dbReference type="ARBA" id="ARBA00023136"/>
    </source>
</evidence>
<dbReference type="EMBL" id="CP007154">
    <property type="protein sequence ID" value="AHH45449.1"/>
    <property type="molecule type" value="Genomic_DNA"/>
</dbReference>
<dbReference type="KEGG" id="mbc:MYB_02225"/>
<name>W5UTB1_9BACT</name>
<dbReference type="SMART" id="SM00382">
    <property type="entry name" value="AAA"/>
    <property type="match status" value="1"/>
</dbReference>
<keyword evidence="9 11" id="KW-0472">Membrane</keyword>
<keyword evidence="10" id="KW-0080">Bacteriocin transport</keyword>
<evidence type="ECO:0000256" key="2">
    <source>
        <dbReference type="ARBA" id="ARBA00005417"/>
    </source>
</evidence>
<dbReference type="Gene3D" id="1.20.1560.10">
    <property type="entry name" value="ABC transporter type 1, transmembrane domain"/>
    <property type="match status" value="1"/>
</dbReference>
<feature type="transmembrane region" description="Helical" evidence="11">
    <location>
        <begin position="417"/>
        <end position="442"/>
    </location>
</feature>
<dbReference type="Proteomes" id="UP000019229">
    <property type="component" value="Chromosome"/>
</dbReference>
<dbReference type="MEROPS" id="C39.A03"/>
<protein>
    <submittedName>
        <fullName evidence="14">ABC transporter ATP-binding protein and permease</fullName>
    </submittedName>
</protein>
<reference evidence="14 15" key="1">
    <citation type="journal article" date="2014" name="Genome Announc.">
        <title>Complete Genome Sequence of Mycoplasma bovoculi Strain M165/69T (ATCC 29104).</title>
        <authorList>
            <person name="Calcutt M.J."/>
            <person name="Foecking M.F."/>
        </authorList>
    </citation>
    <scope>NUCLEOTIDE SEQUENCE [LARGE SCALE GENOMIC DNA]</scope>
    <source>
        <strain evidence="14">M165/69</strain>
    </source>
</reference>
<dbReference type="NCBIfam" id="NF045998">
    <property type="entry name" value="cleave_ABC_plasm"/>
    <property type="match status" value="1"/>
</dbReference>
<dbReference type="STRING" id="743966.MYB_02225"/>
<gene>
    <name evidence="14" type="ORF">MYB_02225</name>
</gene>
<dbReference type="GO" id="GO:0005524">
    <property type="term" value="F:ATP binding"/>
    <property type="evidence" value="ECO:0007669"/>
    <property type="project" value="UniProtKB-KW"/>
</dbReference>
<feature type="transmembrane region" description="Helical" evidence="11">
    <location>
        <begin position="383"/>
        <end position="405"/>
    </location>
</feature>
<dbReference type="GO" id="GO:0015031">
    <property type="term" value="P:protein transport"/>
    <property type="evidence" value="ECO:0007669"/>
    <property type="project" value="UniProtKB-KW"/>
</dbReference>
<feature type="transmembrane region" description="Helical" evidence="11">
    <location>
        <begin position="272"/>
        <end position="292"/>
    </location>
</feature>
<dbReference type="SUPFAM" id="SSF90123">
    <property type="entry name" value="ABC transporter transmembrane region"/>
    <property type="match status" value="1"/>
</dbReference>
<evidence type="ECO:0000256" key="11">
    <source>
        <dbReference type="SAM" id="Phobius"/>
    </source>
</evidence>
<dbReference type="InterPro" id="IPR036640">
    <property type="entry name" value="ABC1_TM_sf"/>
</dbReference>
<evidence type="ECO:0000256" key="8">
    <source>
        <dbReference type="ARBA" id="ARBA00022989"/>
    </source>
</evidence>
<dbReference type="GO" id="GO:0034040">
    <property type="term" value="F:ATPase-coupled lipid transmembrane transporter activity"/>
    <property type="evidence" value="ECO:0007669"/>
    <property type="project" value="TreeGrafter"/>
</dbReference>
<feature type="domain" description="Peptidase C39" evidence="13">
    <location>
        <begin position="6"/>
        <end position="131"/>
    </location>
</feature>
<dbReference type="RefSeq" id="WP_022934686.1">
    <property type="nucleotide sequence ID" value="NZ_CP007154.1"/>
</dbReference>
<comment type="subcellular location">
    <subcellularLocation>
        <location evidence="1">Cell membrane</location>
        <topology evidence="1">Multi-pass membrane protein</topology>
    </subcellularLocation>
</comment>
<dbReference type="PATRIC" id="fig|743966.3.peg.448"/>
<keyword evidence="8 11" id="KW-1133">Transmembrane helix</keyword>
<evidence type="ECO:0000256" key="7">
    <source>
        <dbReference type="ARBA" id="ARBA00022927"/>
    </source>
</evidence>
<evidence type="ECO:0000256" key="6">
    <source>
        <dbReference type="ARBA" id="ARBA00022840"/>
    </source>
</evidence>
<dbReference type="InterPro" id="IPR005074">
    <property type="entry name" value="Peptidase_C39"/>
</dbReference>
<dbReference type="GO" id="GO:0005886">
    <property type="term" value="C:plasma membrane"/>
    <property type="evidence" value="ECO:0007669"/>
    <property type="project" value="UniProtKB-SubCell"/>
</dbReference>
<evidence type="ECO:0000256" key="4">
    <source>
        <dbReference type="ARBA" id="ARBA00022741"/>
    </source>
</evidence>
<keyword evidence="3 11" id="KW-0812">Transmembrane</keyword>
<organism evidence="14 15">
    <name type="scientific">Mesomycoplasma bovoculi M165/69</name>
    <dbReference type="NCBI Taxonomy" id="743966"/>
    <lineage>
        <taxon>Bacteria</taxon>
        <taxon>Bacillati</taxon>
        <taxon>Mycoplasmatota</taxon>
        <taxon>Mycoplasmoidales</taxon>
        <taxon>Metamycoplasmataceae</taxon>
        <taxon>Mesomycoplasma</taxon>
    </lineage>
</organism>
<dbReference type="GO" id="GO:0140359">
    <property type="term" value="F:ABC-type transporter activity"/>
    <property type="evidence" value="ECO:0007669"/>
    <property type="project" value="InterPro"/>
</dbReference>
<feature type="domain" description="ABC transmembrane type-1" evidence="12">
    <location>
        <begin position="161"/>
        <end position="438"/>
    </location>
</feature>
<evidence type="ECO:0000256" key="3">
    <source>
        <dbReference type="ARBA" id="ARBA00022692"/>
    </source>
</evidence>
<feature type="transmembrane region" description="Helical" evidence="11">
    <location>
        <begin position="192"/>
        <end position="211"/>
    </location>
</feature>
<dbReference type="Gene3D" id="3.40.50.300">
    <property type="entry name" value="P-loop containing nucleotide triphosphate hydrolases"/>
    <property type="match status" value="1"/>
</dbReference>
<keyword evidence="5" id="KW-0788">Thiol protease</keyword>
<dbReference type="GO" id="GO:0006508">
    <property type="term" value="P:proteolysis"/>
    <property type="evidence" value="ECO:0007669"/>
    <property type="project" value="InterPro"/>
</dbReference>
<keyword evidence="6 14" id="KW-0067">ATP-binding</keyword>
<dbReference type="PROSITE" id="PS50929">
    <property type="entry name" value="ABC_TM1F"/>
    <property type="match status" value="1"/>
</dbReference>
<dbReference type="InterPro" id="IPR003593">
    <property type="entry name" value="AAA+_ATPase"/>
</dbReference>
<dbReference type="InterPro" id="IPR003439">
    <property type="entry name" value="ABC_transporter-like_ATP-bd"/>
</dbReference>
<evidence type="ECO:0000256" key="10">
    <source>
        <dbReference type="ARBA" id="ARBA00043264"/>
    </source>
</evidence>
<evidence type="ECO:0000259" key="13">
    <source>
        <dbReference type="PROSITE" id="PS50990"/>
    </source>
</evidence>
<dbReference type="SUPFAM" id="SSF52540">
    <property type="entry name" value="P-loop containing nucleoside triphosphate hydrolases"/>
    <property type="match status" value="1"/>
</dbReference>
<dbReference type="Pfam" id="PF00664">
    <property type="entry name" value="ABC_membrane"/>
    <property type="match status" value="1"/>
</dbReference>
<dbReference type="GO" id="GO:0043213">
    <property type="term" value="P:bacteriocin transport"/>
    <property type="evidence" value="ECO:0007669"/>
    <property type="project" value="UniProtKB-KW"/>
</dbReference>
<dbReference type="InterPro" id="IPR011527">
    <property type="entry name" value="ABC1_TM_dom"/>
</dbReference>
<evidence type="ECO:0000256" key="1">
    <source>
        <dbReference type="ARBA" id="ARBA00004651"/>
    </source>
</evidence>
<dbReference type="CDD" id="cd02424">
    <property type="entry name" value="Peptidase_C39E"/>
    <property type="match status" value="1"/>
</dbReference>
<dbReference type="Pfam" id="PF03412">
    <property type="entry name" value="Peptidase_C39"/>
    <property type="match status" value="1"/>
</dbReference>
<dbReference type="Gene3D" id="3.90.70.10">
    <property type="entry name" value="Cysteine proteinases"/>
    <property type="match status" value="1"/>
</dbReference>
<dbReference type="InterPro" id="IPR039421">
    <property type="entry name" value="Type_1_exporter"/>
</dbReference>
<dbReference type="PANTHER" id="PTHR24221">
    <property type="entry name" value="ATP-BINDING CASSETTE SUB-FAMILY B"/>
    <property type="match status" value="1"/>
</dbReference>
<dbReference type="Pfam" id="PF00005">
    <property type="entry name" value="ABC_tran"/>
    <property type="match status" value="1"/>
</dbReference>
<dbReference type="AlphaFoldDB" id="W5UTB1"/>
<evidence type="ECO:0000259" key="12">
    <source>
        <dbReference type="PROSITE" id="PS50929"/>
    </source>
</evidence>
<dbReference type="InterPro" id="IPR027417">
    <property type="entry name" value="P-loop_NTPase"/>
</dbReference>
<dbReference type="PROSITE" id="PS50990">
    <property type="entry name" value="PEPTIDASE_C39"/>
    <property type="match status" value="1"/>
</dbReference>
<dbReference type="GO" id="GO:0008234">
    <property type="term" value="F:cysteine-type peptidase activity"/>
    <property type="evidence" value="ECO:0007669"/>
    <property type="project" value="UniProtKB-KW"/>
</dbReference>
<evidence type="ECO:0000313" key="15">
    <source>
        <dbReference type="Proteomes" id="UP000019229"/>
    </source>
</evidence>
<proteinExistence type="inferred from homology"/>
<sequence length="680" mass="80223">MKTYKQKDLKDCGLAVLQSVHHFFYKKSLSINLLKNKAFYSHDGINIANLEKLGKDFGLLLDSYGGSFDSLKTVNLSQPIIILINAGKFNHYVLITKITKKFFYLMDPLKGKTKISHTEMQKLFQNVVIFCQKDTTYKKKFEKKSWFNLWFFLETKSNWYLLFLVFLIAITNFISALFLRTVIDKVFPEKDVSLLIKVSLFFAWIVIWRIIQETFKKFYLHKIQLAIEKDIFDRFFFALKNGKNFHLLKLDNHDYIRRINLIPSFASFTANFYYHIFNEVTSFAISFLILLWIDWKMFVLIVGISIFYVIVTIFARKNLNKKQQVLIEKQLDSITSTHDLIFSIVDLKKEDTFKNLKRQFDDKYFKYKESEYSIWKKQAFLSAFNNFLFSLAPIAIVFVSSFWIFDKHLKIGDLLLFLSFFNFFINPLTSFVDIVTSLPIFLKEVELLNYVLNIDKEKSGNYHEKINDIKLQNVNVAYNGKPNLLYIKKFLITSNVKIVGKNGVGKSTFLKLLNQELEYGGQFMINNLDLNYYDLNQLRNRICYIKNEQYFPSIDVFSFITNNQSEKQKELWLNIQRFDLQDYFVKWQINPENSFINNGSNFSSGQKQIINLLKLLTQEFDLILLDEAFENIDSENFEVLKKIILTYQSKAIIIEVSHSKKFISDQGETIDIETLSKKQS</sequence>
<comment type="similarity">
    <text evidence="2">Belongs to the ABC transporter superfamily.</text>
</comment>
<dbReference type="GO" id="GO:0016887">
    <property type="term" value="F:ATP hydrolysis activity"/>
    <property type="evidence" value="ECO:0007669"/>
    <property type="project" value="InterPro"/>
</dbReference>
<evidence type="ECO:0000313" key="14">
    <source>
        <dbReference type="EMBL" id="AHH45449.1"/>
    </source>
</evidence>
<keyword evidence="5" id="KW-0645">Protease</keyword>
<dbReference type="HOGENOM" id="CLU_000604_95_3_14"/>